<gene>
    <name evidence="1" type="ORF">E6K78_08085</name>
</gene>
<dbReference type="EMBL" id="VBOY01000074">
    <property type="protein sequence ID" value="TMQ65122.1"/>
    <property type="molecule type" value="Genomic_DNA"/>
</dbReference>
<dbReference type="Proteomes" id="UP000316609">
    <property type="component" value="Unassembled WGS sequence"/>
</dbReference>
<comment type="caution">
    <text evidence="1">The sequence shown here is derived from an EMBL/GenBank/DDBJ whole genome shotgun (WGS) entry which is preliminary data.</text>
</comment>
<organism evidence="1 2">
    <name type="scientific">Eiseniibacteriota bacterium</name>
    <dbReference type="NCBI Taxonomy" id="2212470"/>
    <lineage>
        <taxon>Bacteria</taxon>
        <taxon>Candidatus Eiseniibacteriota</taxon>
    </lineage>
</organism>
<sequence length="337" mass="38602">MTPDQAYAEKESRIITGAAGVYYRMGNESLRVDRPKEAYARFVKAREFAPGYRDLERRIEQAYERAVVRVAILPFANQTDVAGLSKDLADRIYAAVARQVAPPRFQFTELKGRDEIYSVVTVAQLEDLSRDEALAVGKRLGVDRVVAGRFYGLRSSSESDSYGQTIYRKTVERDTGNVTHVRYAESDLRVIARERRVQARYEFMVLDVRHGAVVASRSEPVEAVARTIWTDYRPSGDCKDYCLAPPDLERDDPLQARRAEERWSSHCGSWALPDLLERARDRSGRERYEGRYLHEFADAERPVFLGELPGEDDLARLALDDVWRPVFDVLRELDLED</sequence>
<protein>
    <submittedName>
        <fullName evidence="1">Uncharacterized protein</fullName>
    </submittedName>
</protein>
<dbReference type="Gene3D" id="3.40.50.10610">
    <property type="entry name" value="ABC-type transport auxiliary lipoprotein component"/>
    <property type="match status" value="1"/>
</dbReference>
<proteinExistence type="predicted"/>
<accession>A0A538TNC3</accession>
<reference evidence="1 2" key="1">
    <citation type="journal article" date="2019" name="Nat. Microbiol.">
        <title>Mediterranean grassland soil C-N compound turnover is dependent on rainfall and depth, and is mediated by genomically divergent microorganisms.</title>
        <authorList>
            <person name="Diamond S."/>
            <person name="Andeer P.F."/>
            <person name="Li Z."/>
            <person name="Crits-Christoph A."/>
            <person name="Burstein D."/>
            <person name="Anantharaman K."/>
            <person name="Lane K.R."/>
            <person name="Thomas B.C."/>
            <person name="Pan C."/>
            <person name="Northen T.R."/>
            <person name="Banfield J.F."/>
        </authorList>
    </citation>
    <scope>NUCLEOTIDE SEQUENCE [LARGE SCALE GENOMIC DNA]</scope>
    <source>
        <strain evidence="1">WS_8</strain>
    </source>
</reference>
<name>A0A538TNC3_UNCEI</name>
<dbReference type="AlphaFoldDB" id="A0A538TNC3"/>
<evidence type="ECO:0000313" key="2">
    <source>
        <dbReference type="Proteomes" id="UP000316609"/>
    </source>
</evidence>
<evidence type="ECO:0000313" key="1">
    <source>
        <dbReference type="EMBL" id="TMQ65122.1"/>
    </source>
</evidence>